<evidence type="ECO:0000313" key="3">
    <source>
        <dbReference type="Proteomes" id="UP000184520"/>
    </source>
</evidence>
<feature type="domain" description="Nitrate/nitrite sensing protein" evidence="1">
    <location>
        <begin position="44"/>
        <end position="266"/>
    </location>
</feature>
<protein>
    <submittedName>
        <fullName evidence="2">Nitrate and nitrite sensing</fullName>
    </submittedName>
</protein>
<evidence type="ECO:0000313" key="2">
    <source>
        <dbReference type="EMBL" id="SHH05679.1"/>
    </source>
</evidence>
<dbReference type="InterPro" id="IPR013587">
    <property type="entry name" value="Nitrate/nitrite_sensing"/>
</dbReference>
<sequence length="277" mass="31723">MEMFILGLVLLLLGLIAFQWFYSQRKQKQRLYSALELISSLKKVISYTQKHRGLTATYLQGNSEVRNELLALKQDINAITAPLTDNVLLQQEARWDSYQDHWSRLKDNAETLTVPGSFQQHTHLIETLLYLLEDVAENIEFGGEQQKNPQIHFLWHEFPKVIEFIGQARAIGVAVATKGESTQIDKVKLGYLYEKINTLSSQSFDRLSLLQAGSTLTQIEQAKQACSSLTQTIREQLINVNKVQLESKQYFDLASKTMDQCNTVLDNEINAIKHSYR</sequence>
<evidence type="ECO:0000259" key="1">
    <source>
        <dbReference type="Pfam" id="PF08376"/>
    </source>
</evidence>
<proteinExistence type="predicted"/>
<accession>A0A1M5PW49</accession>
<name>A0A1M5PW49_9ALTE</name>
<dbReference type="STRING" id="634436.SAMN05216361_3614"/>
<dbReference type="EMBL" id="FQWD01000006">
    <property type="protein sequence ID" value="SHH05679.1"/>
    <property type="molecule type" value="Genomic_DNA"/>
</dbReference>
<dbReference type="OrthoDB" id="9180266at2"/>
<dbReference type="Pfam" id="PF08376">
    <property type="entry name" value="NIT"/>
    <property type="match status" value="1"/>
</dbReference>
<reference evidence="3" key="1">
    <citation type="submission" date="2016-11" db="EMBL/GenBank/DDBJ databases">
        <authorList>
            <person name="Varghese N."/>
            <person name="Submissions S."/>
        </authorList>
    </citation>
    <scope>NUCLEOTIDE SEQUENCE [LARGE SCALE GENOMIC DNA]</scope>
    <source>
        <strain evidence="3">CGMCC 1.8995</strain>
    </source>
</reference>
<keyword evidence="3" id="KW-1185">Reference proteome</keyword>
<gene>
    <name evidence="2" type="ORF">SAMN05216361_3614</name>
</gene>
<dbReference type="Proteomes" id="UP000184520">
    <property type="component" value="Unassembled WGS sequence"/>
</dbReference>
<dbReference type="AlphaFoldDB" id="A0A1M5PW49"/>
<organism evidence="2 3">
    <name type="scientific">Marisediminitalea aggregata</name>
    <dbReference type="NCBI Taxonomy" id="634436"/>
    <lineage>
        <taxon>Bacteria</taxon>
        <taxon>Pseudomonadati</taxon>
        <taxon>Pseudomonadota</taxon>
        <taxon>Gammaproteobacteria</taxon>
        <taxon>Alteromonadales</taxon>
        <taxon>Alteromonadaceae</taxon>
        <taxon>Marisediminitalea</taxon>
    </lineage>
</organism>
<dbReference type="RefSeq" id="WP_073324579.1">
    <property type="nucleotide sequence ID" value="NZ_FQWD01000006.1"/>
</dbReference>